<accession>A0ABW3I0I1</accession>
<comment type="caution">
    <text evidence="2">The sequence shown here is derived from an EMBL/GenBank/DDBJ whole genome shotgun (WGS) entry which is preliminary data.</text>
</comment>
<keyword evidence="3" id="KW-1185">Reference proteome</keyword>
<reference evidence="3" key="1">
    <citation type="journal article" date="2019" name="Int. J. Syst. Evol. Microbiol.">
        <title>The Global Catalogue of Microorganisms (GCM) 10K type strain sequencing project: providing services to taxonomists for standard genome sequencing and annotation.</title>
        <authorList>
            <consortium name="The Broad Institute Genomics Platform"/>
            <consortium name="The Broad Institute Genome Sequencing Center for Infectious Disease"/>
            <person name="Wu L."/>
            <person name="Ma J."/>
        </authorList>
    </citation>
    <scope>NUCLEOTIDE SEQUENCE [LARGE SCALE GENOMIC DNA]</scope>
    <source>
        <strain evidence="3">CCUG 62114</strain>
    </source>
</reference>
<name>A0ABW3I0I1_9FLAO</name>
<dbReference type="PROSITE" id="PS51257">
    <property type="entry name" value="PROKAR_LIPOPROTEIN"/>
    <property type="match status" value="1"/>
</dbReference>
<gene>
    <name evidence="2" type="ORF">ACFQ1O_04895</name>
</gene>
<dbReference type="RefSeq" id="WP_377713937.1">
    <property type="nucleotide sequence ID" value="NZ_JBHTJM010000005.1"/>
</dbReference>
<protein>
    <recommendedName>
        <fullName evidence="4">Lipoprotein</fullName>
    </recommendedName>
</protein>
<evidence type="ECO:0000313" key="2">
    <source>
        <dbReference type="EMBL" id="MFD0963336.1"/>
    </source>
</evidence>
<proteinExistence type="predicted"/>
<evidence type="ECO:0000313" key="3">
    <source>
        <dbReference type="Proteomes" id="UP001596997"/>
    </source>
</evidence>
<evidence type="ECO:0008006" key="4">
    <source>
        <dbReference type="Google" id="ProtNLM"/>
    </source>
</evidence>
<feature type="signal peptide" evidence="1">
    <location>
        <begin position="1"/>
        <end position="19"/>
    </location>
</feature>
<evidence type="ECO:0000256" key="1">
    <source>
        <dbReference type="SAM" id="SignalP"/>
    </source>
</evidence>
<sequence length="80" mass="8291">MKKIIVLLAIVFTAFSCSGDDDSTCTGAISAAASALTDFNANQTNDNCLALKSALENQRDVCGSLSESLTNTLAGLECQN</sequence>
<dbReference type="Proteomes" id="UP001596997">
    <property type="component" value="Unassembled WGS sequence"/>
</dbReference>
<organism evidence="2 3">
    <name type="scientific">Pseudofulvibacter geojedonensis</name>
    <dbReference type="NCBI Taxonomy" id="1123758"/>
    <lineage>
        <taxon>Bacteria</taxon>
        <taxon>Pseudomonadati</taxon>
        <taxon>Bacteroidota</taxon>
        <taxon>Flavobacteriia</taxon>
        <taxon>Flavobacteriales</taxon>
        <taxon>Flavobacteriaceae</taxon>
        <taxon>Pseudofulvibacter</taxon>
    </lineage>
</organism>
<dbReference type="EMBL" id="JBHTJM010000005">
    <property type="protein sequence ID" value="MFD0963336.1"/>
    <property type="molecule type" value="Genomic_DNA"/>
</dbReference>
<feature type="chain" id="PRO_5045772135" description="Lipoprotein" evidence="1">
    <location>
        <begin position="20"/>
        <end position="80"/>
    </location>
</feature>
<keyword evidence="1" id="KW-0732">Signal</keyword>